<proteinExistence type="predicted"/>
<dbReference type="Proteomes" id="UP001396334">
    <property type="component" value="Unassembled WGS sequence"/>
</dbReference>
<name>A0ABR2U5T2_9ROSI</name>
<sequence>MFDPDILENIRVDRSHDSSDIVFVGRFGRPPEVVDGLVLPMGSENMLVPTPNPSAPRFVVVVVQDAEESLGSARVVDMIVESEAEKNARDFAPSGLDDSTLNLNSKAGSVHGNHTKLSFRDMVLGLQSNENEIQDILELDVVICDGDGKRSSLECVTFCMGLGMFVDFRIEEKNRFDVGNPEKIIAKKKSSSLLESTFSKESDHDSEKCVTEQILKFNDQLNLRKGSGSKTKKTEGIRAVKNENELVMSKGFRTVNKENESIMPIGVGSVASTGMVVSAPTTLDLIKNSTVKVEDDAKGNMDSLESGKCTILVTS</sequence>
<gene>
    <name evidence="1" type="ORF">V6N11_058977</name>
</gene>
<reference evidence="1 2" key="1">
    <citation type="journal article" date="2024" name="G3 (Bethesda)">
        <title>Genome assembly of Hibiscus sabdariffa L. provides insights into metabolisms of medicinal natural products.</title>
        <authorList>
            <person name="Kim T."/>
        </authorList>
    </citation>
    <scope>NUCLEOTIDE SEQUENCE [LARGE SCALE GENOMIC DNA]</scope>
    <source>
        <strain evidence="1">TK-2024</strain>
        <tissue evidence="1">Old leaves</tissue>
    </source>
</reference>
<accession>A0ABR2U5T2</accession>
<protein>
    <submittedName>
        <fullName evidence="1">Uncharacterized protein</fullName>
    </submittedName>
</protein>
<keyword evidence="2" id="KW-1185">Reference proteome</keyword>
<dbReference type="EMBL" id="JBBPBN010000002">
    <property type="protein sequence ID" value="KAK9045087.1"/>
    <property type="molecule type" value="Genomic_DNA"/>
</dbReference>
<evidence type="ECO:0000313" key="2">
    <source>
        <dbReference type="Proteomes" id="UP001396334"/>
    </source>
</evidence>
<comment type="caution">
    <text evidence="1">The sequence shown here is derived from an EMBL/GenBank/DDBJ whole genome shotgun (WGS) entry which is preliminary data.</text>
</comment>
<evidence type="ECO:0000313" key="1">
    <source>
        <dbReference type="EMBL" id="KAK9045087.1"/>
    </source>
</evidence>
<organism evidence="1 2">
    <name type="scientific">Hibiscus sabdariffa</name>
    <name type="common">roselle</name>
    <dbReference type="NCBI Taxonomy" id="183260"/>
    <lineage>
        <taxon>Eukaryota</taxon>
        <taxon>Viridiplantae</taxon>
        <taxon>Streptophyta</taxon>
        <taxon>Embryophyta</taxon>
        <taxon>Tracheophyta</taxon>
        <taxon>Spermatophyta</taxon>
        <taxon>Magnoliopsida</taxon>
        <taxon>eudicotyledons</taxon>
        <taxon>Gunneridae</taxon>
        <taxon>Pentapetalae</taxon>
        <taxon>rosids</taxon>
        <taxon>malvids</taxon>
        <taxon>Malvales</taxon>
        <taxon>Malvaceae</taxon>
        <taxon>Malvoideae</taxon>
        <taxon>Hibiscus</taxon>
    </lineage>
</organism>